<accession>A0A0L0DJ78</accession>
<dbReference type="InterPro" id="IPR000679">
    <property type="entry name" value="Znf_GATA"/>
</dbReference>
<keyword evidence="5" id="KW-0539">Nucleus</keyword>
<dbReference type="EMBL" id="GL349473">
    <property type="protein sequence ID" value="KNC52459.1"/>
    <property type="molecule type" value="Genomic_DNA"/>
</dbReference>
<name>A0A0L0DJ78_THETB</name>
<dbReference type="SMART" id="SM00401">
    <property type="entry name" value="ZnF_GATA"/>
    <property type="match status" value="1"/>
</dbReference>
<dbReference type="RefSeq" id="XP_013755262.1">
    <property type="nucleotide sequence ID" value="XM_013899808.1"/>
</dbReference>
<dbReference type="STRING" id="461836.A0A0L0DJ78"/>
<feature type="compositionally biased region" description="Basic residues" evidence="7">
    <location>
        <begin position="185"/>
        <end position="194"/>
    </location>
</feature>
<dbReference type="GO" id="GO:0000122">
    <property type="term" value="P:negative regulation of transcription by RNA polymerase II"/>
    <property type="evidence" value="ECO:0007669"/>
    <property type="project" value="TreeGrafter"/>
</dbReference>
<evidence type="ECO:0000256" key="5">
    <source>
        <dbReference type="ARBA" id="ARBA00023242"/>
    </source>
</evidence>
<keyword evidence="2" id="KW-0479">Metal-binding</keyword>
<dbReference type="GO" id="GO:0008270">
    <property type="term" value="F:zinc ion binding"/>
    <property type="evidence" value="ECO:0007669"/>
    <property type="project" value="UniProtKB-KW"/>
</dbReference>
<evidence type="ECO:0000259" key="8">
    <source>
        <dbReference type="PROSITE" id="PS50114"/>
    </source>
</evidence>
<evidence type="ECO:0000313" key="9">
    <source>
        <dbReference type="EMBL" id="KNC52459.1"/>
    </source>
</evidence>
<dbReference type="AlphaFoldDB" id="A0A0L0DJ78"/>
<dbReference type="PRINTS" id="PR00619">
    <property type="entry name" value="GATAZNFINGER"/>
</dbReference>
<dbReference type="eggNOG" id="ENOG502SDYN">
    <property type="taxonomic scope" value="Eukaryota"/>
</dbReference>
<keyword evidence="4" id="KW-0862">Zinc</keyword>
<evidence type="ECO:0000256" key="2">
    <source>
        <dbReference type="ARBA" id="ARBA00022723"/>
    </source>
</evidence>
<sequence length="394" mass="41438">MSQACLNCGVTKTPIWRKGLDNRVVCNACGLYFRNHGKSRPMDVIAGKRSRSAITSGGMSRAERRRIAREAKEAAALAAAAADTGGYAITAVSSFVKSAALARETPAARARLEAAVIPRMPELEAYAPAKSNVDWRSTAPPIPRSAPPGNIAARPRPLPFIRTNTIPAVRKRERMNAIMEEVYRATKRPKRSSRKTAVTEPASPATAASPPPLDVDAVPLVVDPATDSGSPDDPESSDDDLAAWDAVHTVDRPSDGLSLRIGDAVAIRADPASSLEYHAVIAGFTWNLDAIYVVWLRRRAAAAVSAAPGPPLSAFYDLAELDPAPQPFDAVVSCLGFSAHLPFDLIRAARAAALITADADADADADAAAVSPALQADDSLARLALVSSLAVAQA</sequence>
<dbReference type="PANTHER" id="PTHR10071">
    <property type="entry name" value="TRANSCRIPTION FACTOR GATA FAMILY MEMBER"/>
    <property type="match status" value="1"/>
</dbReference>
<feature type="domain" description="GATA-type" evidence="8">
    <location>
        <begin position="1"/>
        <end position="42"/>
    </location>
</feature>
<dbReference type="GO" id="GO:0000978">
    <property type="term" value="F:RNA polymerase II cis-regulatory region sequence-specific DNA binding"/>
    <property type="evidence" value="ECO:0007669"/>
    <property type="project" value="TreeGrafter"/>
</dbReference>
<gene>
    <name evidence="9" type="ORF">AMSG_08016</name>
</gene>
<dbReference type="InterPro" id="IPR039355">
    <property type="entry name" value="Transcription_factor_GATA"/>
</dbReference>
<proteinExistence type="predicted"/>
<reference evidence="9 10" key="1">
    <citation type="submission" date="2010-05" db="EMBL/GenBank/DDBJ databases">
        <title>The Genome Sequence of Thecamonas trahens ATCC 50062.</title>
        <authorList>
            <consortium name="The Broad Institute Genome Sequencing Platform"/>
            <person name="Russ C."/>
            <person name="Cuomo C."/>
            <person name="Shea T."/>
            <person name="Young S.K."/>
            <person name="Zeng Q."/>
            <person name="Koehrsen M."/>
            <person name="Haas B."/>
            <person name="Borodovsky M."/>
            <person name="Guigo R."/>
            <person name="Alvarado L."/>
            <person name="Berlin A."/>
            <person name="Bochicchio J."/>
            <person name="Borenstein D."/>
            <person name="Chapman S."/>
            <person name="Chen Z."/>
            <person name="Freedman E."/>
            <person name="Gellesch M."/>
            <person name="Goldberg J."/>
            <person name="Griggs A."/>
            <person name="Gujja S."/>
            <person name="Heilman E."/>
            <person name="Heiman D."/>
            <person name="Hepburn T."/>
            <person name="Howarth C."/>
            <person name="Jen D."/>
            <person name="Larson L."/>
            <person name="Mehta T."/>
            <person name="Park D."/>
            <person name="Pearson M."/>
            <person name="Roberts A."/>
            <person name="Saif S."/>
            <person name="Shenoy N."/>
            <person name="Sisk P."/>
            <person name="Stolte C."/>
            <person name="Sykes S."/>
            <person name="Thomson T."/>
            <person name="Walk T."/>
            <person name="White J."/>
            <person name="Yandava C."/>
            <person name="Burger G."/>
            <person name="Gray M.W."/>
            <person name="Holland P.W.H."/>
            <person name="King N."/>
            <person name="Lang F.B.F."/>
            <person name="Roger A.J."/>
            <person name="Ruiz-Trillo I."/>
            <person name="Lander E."/>
            <person name="Nusbaum C."/>
        </authorList>
    </citation>
    <scope>NUCLEOTIDE SEQUENCE [LARGE SCALE GENOMIC DNA]</scope>
    <source>
        <strain evidence="9 10">ATCC 50062</strain>
    </source>
</reference>
<evidence type="ECO:0000313" key="10">
    <source>
        <dbReference type="Proteomes" id="UP000054408"/>
    </source>
</evidence>
<dbReference type="PANTHER" id="PTHR10071:SF281">
    <property type="entry name" value="BOX A-BINDING FACTOR-RELATED"/>
    <property type="match status" value="1"/>
</dbReference>
<dbReference type="Pfam" id="PF00320">
    <property type="entry name" value="GATA"/>
    <property type="match status" value="1"/>
</dbReference>
<feature type="region of interest" description="Disordered" evidence="7">
    <location>
        <begin position="183"/>
        <end position="240"/>
    </location>
</feature>
<evidence type="ECO:0000256" key="6">
    <source>
        <dbReference type="PROSITE-ProRule" id="PRU00094"/>
    </source>
</evidence>
<dbReference type="GeneID" id="25566803"/>
<dbReference type="SUPFAM" id="SSF57716">
    <property type="entry name" value="Glucocorticoid receptor-like (DNA-binding domain)"/>
    <property type="match status" value="1"/>
</dbReference>
<comment type="subcellular location">
    <subcellularLocation>
        <location evidence="1">Nucleus</location>
    </subcellularLocation>
</comment>
<dbReference type="Gene3D" id="3.30.50.10">
    <property type="entry name" value="Erythroid Transcription Factor GATA-1, subunit A"/>
    <property type="match status" value="1"/>
</dbReference>
<dbReference type="GO" id="GO:0000981">
    <property type="term" value="F:DNA-binding transcription factor activity, RNA polymerase II-specific"/>
    <property type="evidence" value="ECO:0007669"/>
    <property type="project" value="TreeGrafter"/>
</dbReference>
<evidence type="ECO:0000256" key="7">
    <source>
        <dbReference type="SAM" id="MobiDB-lite"/>
    </source>
</evidence>
<dbReference type="GO" id="GO:0005634">
    <property type="term" value="C:nucleus"/>
    <property type="evidence" value="ECO:0007669"/>
    <property type="project" value="UniProtKB-SubCell"/>
</dbReference>
<dbReference type="CDD" id="cd00202">
    <property type="entry name" value="ZnF_GATA"/>
    <property type="match status" value="1"/>
</dbReference>
<keyword evidence="3 6" id="KW-0863">Zinc-finger</keyword>
<evidence type="ECO:0000256" key="3">
    <source>
        <dbReference type="ARBA" id="ARBA00022771"/>
    </source>
</evidence>
<feature type="compositionally biased region" description="Low complexity" evidence="7">
    <location>
        <begin position="196"/>
        <end position="229"/>
    </location>
</feature>
<organism evidence="9 10">
    <name type="scientific">Thecamonas trahens ATCC 50062</name>
    <dbReference type="NCBI Taxonomy" id="461836"/>
    <lineage>
        <taxon>Eukaryota</taxon>
        <taxon>Apusozoa</taxon>
        <taxon>Apusomonadida</taxon>
        <taxon>Apusomonadidae</taxon>
        <taxon>Thecamonas</taxon>
    </lineage>
</organism>
<protein>
    <recommendedName>
        <fullName evidence="8">GATA-type domain-containing protein</fullName>
    </recommendedName>
</protein>
<dbReference type="InterPro" id="IPR013088">
    <property type="entry name" value="Znf_NHR/GATA"/>
</dbReference>
<keyword evidence="10" id="KW-1185">Reference proteome</keyword>
<evidence type="ECO:0000256" key="4">
    <source>
        <dbReference type="ARBA" id="ARBA00022833"/>
    </source>
</evidence>
<feature type="compositionally biased region" description="Acidic residues" evidence="7">
    <location>
        <begin position="230"/>
        <end position="240"/>
    </location>
</feature>
<dbReference type="OrthoDB" id="515401at2759"/>
<dbReference type="Proteomes" id="UP000054408">
    <property type="component" value="Unassembled WGS sequence"/>
</dbReference>
<dbReference type="GO" id="GO:0045944">
    <property type="term" value="P:positive regulation of transcription by RNA polymerase II"/>
    <property type="evidence" value="ECO:0007669"/>
    <property type="project" value="TreeGrafter"/>
</dbReference>
<dbReference type="PROSITE" id="PS00344">
    <property type="entry name" value="GATA_ZN_FINGER_1"/>
    <property type="match status" value="1"/>
</dbReference>
<dbReference type="PROSITE" id="PS50114">
    <property type="entry name" value="GATA_ZN_FINGER_2"/>
    <property type="match status" value="1"/>
</dbReference>
<evidence type="ECO:0000256" key="1">
    <source>
        <dbReference type="ARBA" id="ARBA00004123"/>
    </source>
</evidence>